<dbReference type="AlphaFoldDB" id="A0A3Q3QH11"/>
<protein>
    <submittedName>
        <fullName evidence="4">Interferon gamma receptor 1</fullName>
    </submittedName>
</protein>
<evidence type="ECO:0000256" key="1">
    <source>
        <dbReference type="SAM" id="MobiDB-lite"/>
    </source>
</evidence>
<dbReference type="PANTHER" id="PTHR20859">
    <property type="entry name" value="INTERFERON/INTERLEUKIN RECEPTOR"/>
    <property type="match status" value="1"/>
</dbReference>
<dbReference type="OrthoDB" id="9946382at2759"/>
<dbReference type="InterPro" id="IPR036116">
    <property type="entry name" value="FN3_sf"/>
</dbReference>
<feature type="compositionally biased region" description="Acidic residues" evidence="1">
    <location>
        <begin position="330"/>
        <end position="342"/>
    </location>
</feature>
<dbReference type="Pfam" id="PF01108">
    <property type="entry name" value="Tissue_fac"/>
    <property type="match status" value="1"/>
</dbReference>
<dbReference type="Ensembl" id="ENSMALT00000012738.1">
    <property type="protein sequence ID" value="ENSMALP00000012471.1"/>
    <property type="gene ID" value="ENSMALG00000008824.1"/>
</dbReference>
<evidence type="ECO:0000313" key="4">
    <source>
        <dbReference type="Ensembl" id="ENSMALP00000012471.1"/>
    </source>
</evidence>
<dbReference type="GeneID" id="109974821"/>
<feature type="compositionally biased region" description="Acidic residues" evidence="1">
    <location>
        <begin position="360"/>
        <end position="369"/>
    </location>
</feature>
<dbReference type="STRING" id="43700.ENSMALP00000012471"/>
<dbReference type="InterPro" id="IPR050650">
    <property type="entry name" value="Type-II_Cytokine-TF_Rcpt"/>
</dbReference>
<keyword evidence="5" id="KW-1185">Reference proteome</keyword>
<name>A0A3Q3QH11_MONAL</name>
<dbReference type="InterPro" id="IPR013783">
    <property type="entry name" value="Ig-like_fold"/>
</dbReference>
<feature type="compositionally biased region" description="Basic and acidic residues" evidence="1">
    <location>
        <begin position="345"/>
        <end position="355"/>
    </location>
</feature>
<dbReference type="GO" id="GO:0004896">
    <property type="term" value="F:cytokine receptor activity"/>
    <property type="evidence" value="ECO:0007669"/>
    <property type="project" value="TreeGrafter"/>
</dbReference>
<accession>A0A3Q3QH11</accession>
<proteinExistence type="predicted"/>
<keyword evidence="2" id="KW-1133">Transmembrane helix</keyword>
<feature type="transmembrane region" description="Helical" evidence="2">
    <location>
        <begin position="230"/>
        <end position="254"/>
    </location>
</feature>
<dbReference type="RefSeq" id="NP_001347881.1">
    <property type="nucleotide sequence ID" value="NM_001360952.1"/>
</dbReference>
<reference evidence="4" key="1">
    <citation type="submission" date="2025-08" db="UniProtKB">
        <authorList>
            <consortium name="Ensembl"/>
        </authorList>
    </citation>
    <scope>IDENTIFICATION</scope>
</reference>
<keyword evidence="2" id="KW-0472">Membrane</keyword>
<evidence type="ECO:0000313" key="5">
    <source>
        <dbReference type="Proteomes" id="UP000261600"/>
    </source>
</evidence>
<dbReference type="SUPFAM" id="SSF49265">
    <property type="entry name" value="Fibronectin type III"/>
    <property type="match status" value="1"/>
</dbReference>
<feature type="domain" description="Fibronectin type-III" evidence="3">
    <location>
        <begin position="5"/>
        <end position="99"/>
    </location>
</feature>
<feature type="region of interest" description="Disordered" evidence="1">
    <location>
        <begin position="270"/>
        <end position="393"/>
    </location>
</feature>
<sequence length="393" mass="43623">MMLAAVLLVAGVSAGLVPPPTNVTVTCQNLKTVVRWKYNSAHQPQTNFTVHLVGSEGDNWSRGETTDLQYDLSPFIWESDVLDFYYVTITAIQGGSRSELVRSDSFSFNRLKPAHVKCTLDFPPVNLTATESGATVKFENPFRFYGKLMEAVKEDGAMFTFIVSTGHKDLPSSCSEKDDICRQDNIPFPEGVEECVNLTGQLCNNDCLGQVDFNKTGPICLSKSNGTTEVHLVTLMLLLCVLVLVITIVTFLICKVKAWTMKVHERPKCLEPQLPNPRKRHPTYSPLANPVISPVTVSDHEPYDSCSVSSEEENRSAKHSSTTPLYVEGLSEDSNQELETLESSEGQRTDDDSVKTECISLEEEEEELSPYDSPQVMQVDMGDGDMVEAYTKR</sequence>
<dbReference type="CTD" id="3459"/>
<reference evidence="4" key="2">
    <citation type="submission" date="2025-09" db="UniProtKB">
        <authorList>
            <consortium name="Ensembl"/>
        </authorList>
    </citation>
    <scope>IDENTIFICATION</scope>
</reference>
<evidence type="ECO:0000259" key="3">
    <source>
        <dbReference type="Pfam" id="PF01108"/>
    </source>
</evidence>
<dbReference type="Proteomes" id="UP000261600">
    <property type="component" value="Unplaced"/>
</dbReference>
<dbReference type="PANTHER" id="PTHR20859:SF87">
    <property type="entry name" value="CYTOKINE RECEPTOR FAMILY MEMBER B13-RELATED"/>
    <property type="match status" value="1"/>
</dbReference>
<dbReference type="InterPro" id="IPR003961">
    <property type="entry name" value="FN3_dom"/>
</dbReference>
<dbReference type="Gene3D" id="2.60.40.10">
    <property type="entry name" value="Immunoglobulins"/>
    <property type="match status" value="1"/>
</dbReference>
<keyword evidence="2" id="KW-0812">Transmembrane</keyword>
<organism evidence="4 5">
    <name type="scientific">Monopterus albus</name>
    <name type="common">Swamp eel</name>
    <dbReference type="NCBI Taxonomy" id="43700"/>
    <lineage>
        <taxon>Eukaryota</taxon>
        <taxon>Metazoa</taxon>
        <taxon>Chordata</taxon>
        <taxon>Craniata</taxon>
        <taxon>Vertebrata</taxon>
        <taxon>Euteleostomi</taxon>
        <taxon>Actinopterygii</taxon>
        <taxon>Neopterygii</taxon>
        <taxon>Teleostei</taxon>
        <taxon>Neoteleostei</taxon>
        <taxon>Acanthomorphata</taxon>
        <taxon>Anabantaria</taxon>
        <taxon>Synbranchiformes</taxon>
        <taxon>Synbranchidae</taxon>
        <taxon>Monopterus</taxon>
    </lineage>
</organism>
<dbReference type="GO" id="GO:0005886">
    <property type="term" value="C:plasma membrane"/>
    <property type="evidence" value="ECO:0007669"/>
    <property type="project" value="TreeGrafter"/>
</dbReference>
<evidence type="ECO:0000256" key="2">
    <source>
        <dbReference type="SAM" id="Phobius"/>
    </source>
</evidence>